<feature type="region of interest" description="Disordered" evidence="1">
    <location>
        <begin position="37"/>
        <end position="126"/>
    </location>
</feature>
<gene>
    <name evidence="3" type="primary">Acey_s0341.g3013</name>
    <name evidence="3" type="ORF">Y032_0341g3013</name>
</gene>
<evidence type="ECO:0000256" key="1">
    <source>
        <dbReference type="SAM" id="MobiDB-lite"/>
    </source>
</evidence>
<feature type="compositionally biased region" description="Polar residues" evidence="1">
    <location>
        <begin position="62"/>
        <end position="73"/>
    </location>
</feature>
<dbReference type="EMBL" id="JARK01001677">
    <property type="protein sequence ID" value="EYB83182.1"/>
    <property type="molecule type" value="Genomic_DNA"/>
</dbReference>
<keyword evidence="4" id="KW-1185">Reference proteome</keyword>
<feature type="compositionally biased region" description="Low complexity" evidence="1">
    <location>
        <begin position="85"/>
        <end position="104"/>
    </location>
</feature>
<comment type="caution">
    <text evidence="3">The sequence shown here is derived from an EMBL/GenBank/DDBJ whole genome shotgun (WGS) entry which is preliminary data.</text>
</comment>
<evidence type="ECO:0000313" key="3">
    <source>
        <dbReference type="EMBL" id="EYB83182.1"/>
    </source>
</evidence>
<dbReference type="InterPro" id="IPR056992">
    <property type="entry name" value="HRDE1/NRDE-3-like_N"/>
</dbReference>
<dbReference type="Pfam" id="PF25128">
    <property type="entry name" value="HRDE1_NRDE3_N"/>
    <property type="match status" value="1"/>
</dbReference>
<sequence length="452" mass="50659">MLFLSLMHIIIKSRIQTLYYFRLATMDLLDNITSMMTSTGNDRFGKPKPKKEIKTEPGDGHQPTTPSAPTSSFRIPKKKPGGDQPSSTVPSASPLSRSSSSSSRPDSRDRPRAPCRMETDVKSGVREVFKAEPRNYAGGRQFKQEYKPSFGAGTGMDEENSDGLIESSMTSGEFVIPRKMDIEMNGLQLDLSAAPESVQRYHINITKIMKNKEKDATKGAREDLPTQHRRRALFAVFRQLVKSHPEAFGEDRHKHVYDLGNTFYSVGCTITQEHGDVVFRIPAEEIKSEFSRKFLSKGGLKELLITVQCTGEVFIKGPNQNIDDGTRREAARFFDVLTSQILFHGGFRDGDSLHAIENNDFSDHHIFGNKFFEKHCEHDVKLGEGKCVKSGFEKNVRCRVVALKSRRVRDGDPGSSAGKLSFLVFFSNLGCAHSILPPTPQLRDEQFGWCCL</sequence>
<feature type="domain" description="Argonaute protein hrde-1/Nuclear RNAi defective-3 protein-like N-terminal" evidence="2">
    <location>
        <begin position="172"/>
        <end position="267"/>
    </location>
</feature>
<proteinExistence type="predicted"/>
<protein>
    <recommendedName>
        <fullName evidence="2">Argonaute protein hrde-1/Nuclear RNAi defective-3 protein-like N-terminal domain-containing protein</fullName>
    </recommendedName>
</protein>
<feature type="compositionally biased region" description="Basic and acidic residues" evidence="1">
    <location>
        <begin position="50"/>
        <end position="59"/>
    </location>
</feature>
<name>A0A016RYL1_9BILA</name>
<feature type="compositionally biased region" description="Basic and acidic residues" evidence="1">
    <location>
        <begin position="105"/>
        <end position="126"/>
    </location>
</feature>
<dbReference type="OrthoDB" id="5876491at2759"/>
<accession>A0A016RYL1</accession>
<dbReference type="Proteomes" id="UP000024635">
    <property type="component" value="Unassembled WGS sequence"/>
</dbReference>
<evidence type="ECO:0000313" key="4">
    <source>
        <dbReference type="Proteomes" id="UP000024635"/>
    </source>
</evidence>
<dbReference type="STRING" id="53326.A0A016RYL1"/>
<organism evidence="3 4">
    <name type="scientific">Ancylostoma ceylanicum</name>
    <dbReference type="NCBI Taxonomy" id="53326"/>
    <lineage>
        <taxon>Eukaryota</taxon>
        <taxon>Metazoa</taxon>
        <taxon>Ecdysozoa</taxon>
        <taxon>Nematoda</taxon>
        <taxon>Chromadorea</taxon>
        <taxon>Rhabditida</taxon>
        <taxon>Rhabditina</taxon>
        <taxon>Rhabditomorpha</taxon>
        <taxon>Strongyloidea</taxon>
        <taxon>Ancylostomatidae</taxon>
        <taxon>Ancylostomatinae</taxon>
        <taxon>Ancylostoma</taxon>
    </lineage>
</organism>
<evidence type="ECO:0000259" key="2">
    <source>
        <dbReference type="Pfam" id="PF25128"/>
    </source>
</evidence>
<dbReference type="AlphaFoldDB" id="A0A016RYL1"/>
<reference evidence="4" key="1">
    <citation type="journal article" date="2015" name="Nat. Genet.">
        <title>The genome and transcriptome of the zoonotic hookworm Ancylostoma ceylanicum identify infection-specific gene families.</title>
        <authorList>
            <person name="Schwarz E.M."/>
            <person name="Hu Y."/>
            <person name="Antoshechkin I."/>
            <person name="Miller M.M."/>
            <person name="Sternberg P.W."/>
            <person name="Aroian R.V."/>
        </authorList>
    </citation>
    <scope>NUCLEOTIDE SEQUENCE</scope>
    <source>
        <strain evidence="4">HY135</strain>
    </source>
</reference>